<gene>
    <name evidence="3" type="ORF">AB2U05_13010</name>
</gene>
<evidence type="ECO:0000313" key="3">
    <source>
        <dbReference type="EMBL" id="XDQ79313.1"/>
    </source>
</evidence>
<protein>
    <recommendedName>
        <fullName evidence="4">Integral membrane protein</fullName>
    </recommendedName>
</protein>
<dbReference type="EMBL" id="CP163445">
    <property type="protein sequence ID" value="XDQ79313.1"/>
    <property type="molecule type" value="Genomic_DNA"/>
</dbReference>
<dbReference type="AlphaFoldDB" id="A0AB39TJJ1"/>
<keyword evidence="2" id="KW-0472">Membrane</keyword>
<keyword evidence="2" id="KW-1133">Transmembrane helix</keyword>
<organism evidence="3">
    <name type="scientific">Streptomyces sp. Y1</name>
    <dbReference type="NCBI Taxonomy" id="3238634"/>
    <lineage>
        <taxon>Bacteria</taxon>
        <taxon>Bacillati</taxon>
        <taxon>Actinomycetota</taxon>
        <taxon>Actinomycetes</taxon>
        <taxon>Kitasatosporales</taxon>
        <taxon>Streptomycetaceae</taxon>
        <taxon>Streptomyces</taxon>
    </lineage>
</organism>
<proteinExistence type="predicted"/>
<name>A0AB39TJJ1_9ACTN</name>
<feature type="transmembrane region" description="Helical" evidence="2">
    <location>
        <begin position="33"/>
        <end position="55"/>
    </location>
</feature>
<reference evidence="3" key="1">
    <citation type="submission" date="2024-07" db="EMBL/GenBank/DDBJ databases">
        <authorList>
            <person name="Yu S.T."/>
        </authorList>
    </citation>
    <scope>NUCLEOTIDE SEQUENCE</scope>
    <source>
        <strain evidence="3">Y1</strain>
    </source>
</reference>
<sequence>MLCALAPLLTAGLLGAVPSLLLAVRRRRAYDVLGAVVFCGLLLTLFVSAGIAGGLKDPTADLTGQITLIVLWLTPTPHFLLMDRRAVWEAGRPTPQAFPSYPPPQGRPYASPYAPTVPGYGAPAAPYAQTPPPPAAPAAPTAETAHDLRELGELLRRQSREGRS</sequence>
<evidence type="ECO:0000256" key="1">
    <source>
        <dbReference type="SAM" id="MobiDB-lite"/>
    </source>
</evidence>
<accession>A0AB39TJJ1</accession>
<keyword evidence="2" id="KW-0812">Transmembrane</keyword>
<feature type="region of interest" description="Disordered" evidence="1">
    <location>
        <begin position="121"/>
        <end position="147"/>
    </location>
</feature>
<evidence type="ECO:0000256" key="2">
    <source>
        <dbReference type="SAM" id="Phobius"/>
    </source>
</evidence>
<dbReference type="RefSeq" id="WP_369183264.1">
    <property type="nucleotide sequence ID" value="NZ_CP163445.1"/>
</dbReference>
<evidence type="ECO:0008006" key="4">
    <source>
        <dbReference type="Google" id="ProtNLM"/>
    </source>
</evidence>